<evidence type="ECO:0000313" key="7">
    <source>
        <dbReference type="Proteomes" id="UP000051412"/>
    </source>
</evidence>
<sequence>MQLPYRIMFLFGTRAEALKLAPVIKLVRTDLDTWQPLVVTTMQQSQQEVLQQTLDYLKIKSDFDLAREANQTADPVEGLSFLLHNLNNVVNAGQPDMLLVVGDASTSLAASLVGFYHRLPIGHIETGLRTHDKRLPFPDEMHRRLTDDLADLYFAPTTHARDNLLLEHHPAKQIYVTGNTVIDMVKQTLAGNDNTAALFPEIPTDHHLIILTMERPEYFGEPMRQVFHTVRDIVETNPDVELIYPVFPDPEVVAMAEEVLGKHVRIHLTKPLNHSTFLRLAARGTLIITDSGSIQEEAPALHTPVLLLREKTERQEAVDVGAVKVVGTDPTSIQQAVFELLNNHRKYKRMAEADNPFGNGHASEKILQIIQNYLAQK</sequence>
<dbReference type="STRING" id="1423782.FD32_GL001496"/>
<accession>A0A0R1XVE9</accession>
<dbReference type="Proteomes" id="UP000051412">
    <property type="component" value="Unassembled WGS sequence"/>
</dbReference>
<dbReference type="EMBL" id="AZGM01000004">
    <property type="protein sequence ID" value="KRM30732.1"/>
    <property type="molecule type" value="Genomic_DNA"/>
</dbReference>
<dbReference type="InterPro" id="IPR003331">
    <property type="entry name" value="UDP_GlcNAc_Epimerase_2_dom"/>
</dbReference>
<dbReference type="SUPFAM" id="SSF53756">
    <property type="entry name" value="UDP-Glycosyltransferase/glycogen phosphorylase"/>
    <property type="match status" value="1"/>
</dbReference>
<reference evidence="6 7" key="1">
    <citation type="journal article" date="2015" name="Genome Announc.">
        <title>Expanding the biotechnology potential of lactobacilli through comparative genomics of 213 strains and associated genera.</title>
        <authorList>
            <person name="Sun Z."/>
            <person name="Harris H.M."/>
            <person name="McCann A."/>
            <person name="Guo C."/>
            <person name="Argimon S."/>
            <person name="Zhang W."/>
            <person name="Yang X."/>
            <person name="Jeffery I.B."/>
            <person name="Cooney J.C."/>
            <person name="Kagawa T.F."/>
            <person name="Liu W."/>
            <person name="Song Y."/>
            <person name="Salvetti E."/>
            <person name="Wrobel A."/>
            <person name="Rasinkangas P."/>
            <person name="Parkhill J."/>
            <person name="Rea M.C."/>
            <person name="O'Sullivan O."/>
            <person name="Ritari J."/>
            <person name="Douillard F.P."/>
            <person name="Paul Ross R."/>
            <person name="Yang R."/>
            <person name="Briner A.E."/>
            <person name="Felis G.E."/>
            <person name="de Vos W.M."/>
            <person name="Barrangou R."/>
            <person name="Klaenhammer T.R."/>
            <person name="Caufield P.W."/>
            <person name="Cui Y."/>
            <person name="Zhang H."/>
            <person name="O'Toole P.W."/>
        </authorList>
    </citation>
    <scope>NUCLEOTIDE SEQUENCE [LARGE SCALE GENOMIC DNA]</scope>
    <source>
        <strain evidence="6 7">DSM 6035</strain>
    </source>
</reference>
<keyword evidence="1 4" id="KW-0413">Isomerase</keyword>
<comment type="caution">
    <text evidence="6">The sequence shown here is derived from an EMBL/GenBank/DDBJ whole genome shotgun (WGS) entry which is preliminary data.</text>
</comment>
<evidence type="ECO:0000256" key="1">
    <source>
        <dbReference type="ARBA" id="ARBA00023235"/>
    </source>
</evidence>
<dbReference type="PATRIC" id="fig|1423782.4.peg.1554"/>
<dbReference type="NCBIfam" id="TIGR00236">
    <property type="entry name" value="wecB"/>
    <property type="match status" value="1"/>
</dbReference>
<protein>
    <recommendedName>
        <fullName evidence="3">UDP-N-acetylglucosamine 2-epimerase (non-hydrolyzing)</fullName>
        <ecNumber evidence="3">5.1.3.14</ecNumber>
    </recommendedName>
</protein>
<proteinExistence type="inferred from homology"/>
<dbReference type="InterPro" id="IPR029767">
    <property type="entry name" value="WecB-like"/>
</dbReference>
<organism evidence="6 7">
    <name type="scientific">Limosilactobacillus panis DSM 6035</name>
    <dbReference type="NCBI Taxonomy" id="1423782"/>
    <lineage>
        <taxon>Bacteria</taxon>
        <taxon>Bacillati</taxon>
        <taxon>Bacillota</taxon>
        <taxon>Bacilli</taxon>
        <taxon>Lactobacillales</taxon>
        <taxon>Lactobacillaceae</taxon>
        <taxon>Limosilactobacillus</taxon>
    </lineage>
</organism>
<dbReference type="AlphaFoldDB" id="A0A0R1XVE9"/>
<evidence type="ECO:0000256" key="3">
    <source>
        <dbReference type="ARBA" id="ARBA00038858"/>
    </source>
</evidence>
<dbReference type="RefSeq" id="WP_047768078.1">
    <property type="nucleotide sequence ID" value="NZ_AZGM01000004.1"/>
</dbReference>
<dbReference type="Gene3D" id="3.40.50.2000">
    <property type="entry name" value="Glycogen Phosphorylase B"/>
    <property type="match status" value="2"/>
</dbReference>
<comment type="similarity">
    <text evidence="2 4">Belongs to the UDP-N-acetylglucosamine 2-epimerase family.</text>
</comment>
<name>A0A0R1XVE9_9LACO</name>
<gene>
    <name evidence="6" type="ORF">FD32_GL001496</name>
</gene>
<dbReference type="CDD" id="cd03786">
    <property type="entry name" value="GTB_UDP-GlcNAc_2-Epimerase"/>
    <property type="match status" value="1"/>
</dbReference>
<evidence type="ECO:0000256" key="4">
    <source>
        <dbReference type="RuleBase" id="RU003513"/>
    </source>
</evidence>
<dbReference type="OrthoDB" id="9803238at2"/>
<evidence type="ECO:0000256" key="2">
    <source>
        <dbReference type="ARBA" id="ARBA00038209"/>
    </source>
</evidence>
<evidence type="ECO:0000313" key="6">
    <source>
        <dbReference type="EMBL" id="KRM30732.1"/>
    </source>
</evidence>
<evidence type="ECO:0000259" key="5">
    <source>
        <dbReference type="Pfam" id="PF02350"/>
    </source>
</evidence>
<dbReference type="GO" id="GO:0008761">
    <property type="term" value="F:UDP-N-acetylglucosamine 2-epimerase activity"/>
    <property type="evidence" value="ECO:0007669"/>
    <property type="project" value="UniProtKB-EC"/>
</dbReference>
<keyword evidence="7" id="KW-1185">Reference proteome</keyword>
<feature type="domain" description="UDP-N-acetylglucosamine 2-epimerase" evidence="5">
    <location>
        <begin position="36"/>
        <end position="370"/>
    </location>
</feature>
<dbReference type="EC" id="5.1.3.14" evidence="3"/>
<dbReference type="Pfam" id="PF02350">
    <property type="entry name" value="Epimerase_2"/>
    <property type="match status" value="1"/>
</dbReference>
<dbReference type="PANTHER" id="PTHR43174">
    <property type="entry name" value="UDP-N-ACETYLGLUCOSAMINE 2-EPIMERASE"/>
    <property type="match status" value="1"/>
</dbReference>
<dbReference type="PANTHER" id="PTHR43174:SF2">
    <property type="entry name" value="UDP-N-ACETYLGLUCOSAMINE 2-EPIMERASE"/>
    <property type="match status" value="1"/>
</dbReference>